<gene>
    <name evidence="1" type="ORF">HID58_016177</name>
</gene>
<dbReference type="Proteomes" id="UP000824890">
    <property type="component" value="Unassembled WGS sequence"/>
</dbReference>
<keyword evidence="2" id="KW-1185">Reference proteome</keyword>
<accession>A0ABQ8DM54</accession>
<reference evidence="1 2" key="1">
    <citation type="submission" date="2021-05" db="EMBL/GenBank/DDBJ databases">
        <title>Genome Assembly of Synthetic Allotetraploid Brassica napus Reveals Homoeologous Exchanges between Subgenomes.</title>
        <authorList>
            <person name="Davis J.T."/>
        </authorList>
    </citation>
    <scope>NUCLEOTIDE SEQUENCE [LARGE SCALE GENOMIC DNA]</scope>
    <source>
        <strain evidence="2">cv. Da-Ae</strain>
        <tissue evidence="1">Seedling</tissue>
    </source>
</reference>
<organism evidence="1 2">
    <name type="scientific">Brassica napus</name>
    <name type="common">Rape</name>
    <dbReference type="NCBI Taxonomy" id="3708"/>
    <lineage>
        <taxon>Eukaryota</taxon>
        <taxon>Viridiplantae</taxon>
        <taxon>Streptophyta</taxon>
        <taxon>Embryophyta</taxon>
        <taxon>Tracheophyta</taxon>
        <taxon>Spermatophyta</taxon>
        <taxon>Magnoliopsida</taxon>
        <taxon>eudicotyledons</taxon>
        <taxon>Gunneridae</taxon>
        <taxon>Pentapetalae</taxon>
        <taxon>rosids</taxon>
        <taxon>malvids</taxon>
        <taxon>Brassicales</taxon>
        <taxon>Brassicaceae</taxon>
        <taxon>Brassiceae</taxon>
        <taxon>Brassica</taxon>
    </lineage>
</organism>
<name>A0ABQ8DM54_BRANA</name>
<evidence type="ECO:0000313" key="1">
    <source>
        <dbReference type="EMBL" id="KAH0930450.1"/>
    </source>
</evidence>
<dbReference type="EMBL" id="JAGKQM010000004">
    <property type="protein sequence ID" value="KAH0930450.1"/>
    <property type="molecule type" value="Genomic_DNA"/>
</dbReference>
<comment type="caution">
    <text evidence="1">The sequence shown here is derived from an EMBL/GenBank/DDBJ whole genome shotgun (WGS) entry which is preliminary data.</text>
</comment>
<evidence type="ECO:0000313" key="2">
    <source>
        <dbReference type="Proteomes" id="UP000824890"/>
    </source>
</evidence>
<sequence length="77" mass="8678">MLAAALEVLLKLYSNFIVVDVAIFPLLDSTYHCHMYSSSSNSFVHSVLFCVLFSVKYKSVRTLVSSYCCINVDFDVL</sequence>
<protein>
    <submittedName>
        <fullName evidence="1">Uncharacterized protein</fullName>
    </submittedName>
</protein>
<proteinExistence type="predicted"/>